<keyword evidence="1" id="KW-1133">Transmembrane helix</keyword>
<organism evidence="2 3">
    <name type="scientific">Lacrimispora amygdalina</name>
    <dbReference type="NCBI Taxonomy" id="253257"/>
    <lineage>
        <taxon>Bacteria</taxon>
        <taxon>Bacillati</taxon>
        <taxon>Bacillota</taxon>
        <taxon>Clostridia</taxon>
        <taxon>Lachnospirales</taxon>
        <taxon>Lachnospiraceae</taxon>
        <taxon>Lacrimispora</taxon>
    </lineage>
</organism>
<dbReference type="Proteomes" id="UP001419084">
    <property type="component" value="Unassembled WGS sequence"/>
</dbReference>
<reference evidence="2 3" key="1">
    <citation type="journal article" date="2024" name="Int. J. Syst. Evol. Microbiol.">
        <title>Lacrimispora brassicae sp. nov. isolated from fermented cabbage, and proposal of Clostridium indicum Gundawar et al. 2019 and Clostridium methoxybenzovorans Mechichi et al. 1999 as heterotypic synonyms of Lacrimispora amygdalina (Parshina et al. 2003) Haas and Blanchard 2020 and Lacrimispora indolis (McClung and McCoy 1957) Haas and Blanchard 2020, respectively.</title>
        <authorList>
            <person name="Kobayashi H."/>
            <person name="Tanizawa Y."/>
            <person name="Sakamoto M."/>
            <person name="Ohkuma M."/>
            <person name="Tohno M."/>
        </authorList>
    </citation>
    <scope>NUCLEOTIDE SEQUENCE [LARGE SCALE GENOMIC DNA]</scope>
    <source>
        <strain evidence="2 3">DSM 12857</strain>
    </source>
</reference>
<protein>
    <submittedName>
        <fullName evidence="2">Uncharacterized protein</fullName>
    </submittedName>
</protein>
<accession>A0ABQ5LZE0</accession>
<name>A0ABQ5LZE0_9FIRM</name>
<keyword evidence="1" id="KW-0472">Membrane</keyword>
<feature type="transmembrane region" description="Helical" evidence="1">
    <location>
        <begin position="59"/>
        <end position="77"/>
    </location>
</feature>
<proteinExistence type="predicted"/>
<sequence>MNYSDFKKMYFGKPKSPTEEEKFNSIYEKVIDLSEVEKVKIKSFLKRDIEYYNHMEKGIGVLSILLTLIIKFIDINSIADYKLALYAMLLVCVIYFFWCALRKRTDYVYLLSIIESLSNN</sequence>
<evidence type="ECO:0000313" key="2">
    <source>
        <dbReference type="EMBL" id="GLB28134.1"/>
    </source>
</evidence>
<gene>
    <name evidence="2" type="ORF">LAD12857_00570</name>
</gene>
<comment type="caution">
    <text evidence="2">The sequence shown here is derived from an EMBL/GenBank/DDBJ whole genome shotgun (WGS) entry which is preliminary data.</text>
</comment>
<dbReference type="RefSeq" id="WP_346064346.1">
    <property type="nucleotide sequence ID" value="NZ_BRPJ01000002.1"/>
</dbReference>
<keyword evidence="3" id="KW-1185">Reference proteome</keyword>
<feature type="transmembrane region" description="Helical" evidence="1">
    <location>
        <begin position="83"/>
        <end position="101"/>
    </location>
</feature>
<evidence type="ECO:0000256" key="1">
    <source>
        <dbReference type="SAM" id="Phobius"/>
    </source>
</evidence>
<keyword evidence="1" id="KW-0812">Transmembrane</keyword>
<evidence type="ECO:0000313" key="3">
    <source>
        <dbReference type="Proteomes" id="UP001419084"/>
    </source>
</evidence>
<dbReference type="EMBL" id="BRPJ01000002">
    <property type="protein sequence ID" value="GLB28134.1"/>
    <property type="molecule type" value="Genomic_DNA"/>
</dbReference>